<dbReference type="RefSeq" id="WP_088051693.1">
    <property type="nucleotide sequence ID" value="NZ_BMJD01000014.1"/>
</dbReference>
<dbReference type="CDD" id="cd02440">
    <property type="entry name" value="AdoMet_MTases"/>
    <property type="match status" value="1"/>
</dbReference>
<dbReference type="PANTHER" id="PTHR31760:SF0">
    <property type="entry name" value="S-ADENOSYL-L-METHIONINE-DEPENDENT METHYLTRANSFERASES SUPERFAMILY PROTEIN"/>
    <property type="match status" value="1"/>
</dbReference>
<protein>
    <recommendedName>
        <fullName evidence="6">Ribosomal RNA small subunit methyltransferase G</fullName>
        <ecNumber evidence="6">2.1.1.-</ecNumber>
    </recommendedName>
    <alternativeName>
        <fullName evidence="6">16S rRNA 7-methylguanosine methyltransferase</fullName>
        <shortName evidence="6">16S rRNA m7G methyltransferase</shortName>
    </alternativeName>
</protein>
<name>A0A9W5TXQ8_9BACI</name>
<dbReference type="Pfam" id="PF02527">
    <property type="entry name" value="GidB"/>
    <property type="match status" value="1"/>
</dbReference>
<comment type="caution">
    <text evidence="6">Lacks conserved residue(s) required for the propagation of feature annotation.</text>
</comment>
<reference evidence="8" key="1">
    <citation type="journal article" date="2014" name="Int. J. Syst. Evol. Microbiol.">
        <title>Complete genome sequence of Corynebacterium casei LMG S-19264T (=DSM 44701T), isolated from a smear-ripened cheese.</title>
        <authorList>
            <consortium name="US DOE Joint Genome Institute (JGI-PGF)"/>
            <person name="Walter F."/>
            <person name="Albersmeier A."/>
            <person name="Kalinowski J."/>
            <person name="Ruckert C."/>
        </authorList>
    </citation>
    <scope>NUCLEOTIDE SEQUENCE</scope>
    <source>
        <strain evidence="8">CGMCC 1.15454</strain>
    </source>
</reference>
<proteinExistence type="inferred from homology"/>
<keyword evidence="1 6" id="KW-0963">Cytoplasm</keyword>
<dbReference type="InterPro" id="IPR029063">
    <property type="entry name" value="SAM-dependent_MTases_sf"/>
</dbReference>
<dbReference type="SUPFAM" id="SSF53335">
    <property type="entry name" value="S-adenosyl-L-methionine-dependent methyltransferases"/>
    <property type="match status" value="1"/>
</dbReference>
<evidence type="ECO:0000256" key="4">
    <source>
        <dbReference type="ARBA" id="ARBA00022679"/>
    </source>
</evidence>
<dbReference type="GO" id="GO:0005829">
    <property type="term" value="C:cytosol"/>
    <property type="evidence" value="ECO:0007669"/>
    <property type="project" value="TreeGrafter"/>
</dbReference>
<evidence type="ECO:0000256" key="1">
    <source>
        <dbReference type="ARBA" id="ARBA00022490"/>
    </source>
</evidence>
<sequence>MNPEQFVTELQKKGIELNKAQINQFSVYFKILVEWNEKINLTALTSEQDVYLKHFFDSISAAFYEDFTEELHICDVGAGAGFPSIPLKICFPALKVTIIDSLQKRIGFLNHLATELDLTDVAFYHDRAENVGKNAKFREAFDIVMARAVARMSVLSELCLPLCKKSGVFIAMKGSQANEELSDAETAIELLGGHTKKVHTFSLPEENSERSIVIIDKKRKTPSKYPRKAGVPNKKPLS</sequence>
<keyword evidence="3 6" id="KW-0489">Methyltransferase</keyword>
<feature type="binding site" evidence="6">
    <location>
        <position position="82"/>
    </location>
    <ligand>
        <name>S-adenosyl-L-methionine</name>
        <dbReference type="ChEBI" id="CHEBI:59789"/>
    </ligand>
</feature>
<feature type="binding site" evidence="6">
    <location>
        <position position="77"/>
    </location>
    <ligand>
        <name>S-adenosyl-L-methionine</name>
        <dbReference type="ChEBI" id="CHEBI:59789"/>
    </ligand>
</feature>
<evidence type="ECO:0000256" key="5">
    <source>
        <dbReference type="ARBA" id="ARBA00022691"/>
    </source>
</evidence>
<comment type="function">
    <text evidence="6">Specifically methylates the N7 position of guanine in position 535 of 16S rRNA.</text>
</comment>
<keyword evidence="9" id="KW-1185">Reference proteome</keyword>
<keyword evidence="4 6" id="KW-0808">Transferase</keyword>
<reference evidence="8" key="2">
    <citation type="submission" date="2020-09" db="EMBL/GenBank/DDBJ databases">
        <authorList>
            <person name="Sun Q."/>
            <person name="Zhou Y."/>
        </authorList>
    </citation>
    <scope>NUCLEOTIDE SEQUENCE</scope>
    <source>
        <strain evidence="8">CGMCC 1.15454</strain>
    </source>
</reference>
<feature type="compositionally biased region" description="Basic residues" evidence="7">
    <location>
        <begin position="217"/>
        <end position="227"/>
    </location>
</feature>
<feature type="binding site" evidence="6">
    <location>
        <position position="147"/>
    </location>
    <ligand>
        <name>S-adenosyl-L-methionine</name>
        <dbReference type="ChEBI" id="CHEBI:59789"/>
    </ligand>
</feature>
<comment type="subcellular location">
    <subcellularLocation>
        <location evidence="6">Cytoplasm</location>
    </subcellularLocation>
</comment>
<evidence type="ECO:0000256" key="6">
    <source>
        <dbReference type="HAMAP-Rule" id="MF_00074"/>
    </source>
</evidence>
<dbReference type="GO" id="GO:0070043">
    <property type="term" value="F:rRNA (guanine-N7-)-methyltransferase activity"/>
    <property type="evidence" value="ECO:0007669"/>
    <property type="project" value="UniProtKB-UniRule"/>
</dbReference>
<organism evidence="8 9">
    <name type="scientific">Lentibacillus populi</name>
    <dbReference type="NCBI Taxonomy" id="1827502"/>
    <lineage>
        <taxon>Bacteria</taxon>
        <taxon>Bacillati</taxon>
        <taxon>Bacillota</taxon>
        <taxon>Bacilli</taxon>
        <taxon>Bacillales</taxon>
        <taxon>Bacillaceae</taxon>
        <taxon>Lentibacillus</taxon>
    </lineage>
</organism>
<evidence type="ECO:0000256" key="7">
    <source>
        <dbReference type="SAM" id="MobiDB-lite"/>
    </source>
</evidence>
<evidence type="ECO:0000313" key="9">
    <source>
        <dbReference type="Proteomes" id="UP000621492"/>
    </source>
</evidence>
<dbReference type="InterPro" id="IPR003682">
    <property type="entry name" value="rRNA_ssu_MeTfrase_G"/>
</dbReference>
<dbReference type="Gene3D" id="3.40.50.150">
    <property type="entry name" value="Vaccinia Virus protein VP39"/>
    <property type="match status" value="1"/>
</dbReference>
<dbReference type="PANTHER" id="PTHR31760">
    <property type="entry name" value="S-ADENOSYL-L-METHIONINE-DEPENDENT METHYLTRANSFERASES SUPERFAMILY PROTEIN"/>
    <property type="match status" value="1"/>
</dbReference>
<keyword evidence="2 6" id="KW-0698">rRNA processing</keyword>
<keyword evidence="5 6" id="KW-0949">S-adenosyl-L-methionine</keyword>
<evidence type="ECO:0000313" key="8">
    <source>
        <dbReference type="EMBL" id="GGB43026.1"/>
    </source>
</evidence>
<dbReference type="EMBL" id="BMJD01000014">
    <property type="protein sequence ID" value="GGB43026.1"/>
    <property type="molecule type" value="Genomic_DNA"/>
</dbReference>
<gene>
    <name evidence="6 8" type="primary">rsmG</name>
    <name evidence="8" type="ORF">GCM10011409_20770</name>
</gene>
<evidence type="ECO:0000256" key="3">
    <source>
        <dbReference type="ARBA" id="ARBA00022603"/>
    </source>
</evidence>
<feature type="binding site" evidence="6">
    <location>
        <begin position="128"/>
        <end position="129"/>
    </location>
    <ligand>
        <name>S-adenosyl-L-methionine</name>
        <dbReference type="ChEBI" id="CHEBI:59789"/>
    </ligand>
</feature>
<dbReference type="FunFam" id="3.40.50.150:FF:000041">
    <property type="entry name" value="Ribosomal RNA small subunit methyltransferase G"/>
    <property type="match status" value="1"/>
</dbReference>
<dbReference type="Proteomes" id="UP000621492">
    <property type="component" value="Unassembled WGS sequence"/>
</dbReference>
<feature type="region of interest" description="Disordered" evidence="7">
    <location>
        <begin position="212"/>
        <end position="238"/>
    </location>
</feature>
<dbReference type="EC" id="2.1.1.-" evidence="6"/>
<dbReference type="HAMAP" id="MF_00074">
    <property type="entry name" value="16SrRNA_methyltr_G"/>
    <property type="match status" value="1"/>
</dbReference>
<dbReference type="PIRSF" id="PIRSF003078">
    <property type="entry name" value="GidB"/>
    <property type="match status" value="1"/>
</dbReference>
<dbReference type="NCBIfam" id="TIGR00138">
    <property type="entry name" value="rsmG_gidB"/>
    <property type="match status" value="1"/>
</dbReference>
<comment type="caution">
    <text evidence="8">The sequence shown here is derived from an EMBL/GenBank/DDBJ whole genome shotgun (WGS) entry which is preliminary data.</text>
</comment>
<accession>A0A9W5TXQ8</accession>
<dbReference type="AlphaFoldDB" id="A0A9W5TXQ8"/>
<comment type="similarity">
    <text evidence="6">Belongs to the methyltransferase superfamily. RNA methyltransferase RsmG family.</text>
</comment>
<evidence type="ECO:0000256" key="2">
    <source>
        <dbReference type="ARBA" id="ARBA00022552"/>
    </source>
</evidence>